<gene>
    <name evidence="2" type="ORF">FCALED_LOCUS15355</name>
</gene>
<feature type="compositionally biased region" description="Acidic residues" evidence="1">
    <location>
        <begin position="30"/>
        <end position="49"/>
    </location>
</feature>
<dbReference type="AlphaFoldDB" id="A0A9N9IHS6"/>
<proteinExistence type="predicted"/>
<dbReference type="EMBL" id="CAJVPQ010013711">
    <property type="protein sequence ID" value="CAG8736821.1"/>
    <property type="molecule type" value="Genomic_DNA"/>
</dbReference>
<sequence>QKQLSSHSGNRNISYPLVLIEQILNSDENQNIDESDISEDNDDELDELGENNSEQHIDFDTPEYDDKNEGVKSAISDINSGFTWIIYWIFKF</sequence>
<accession>A0A9N9IHS6</accession>
<reference evidence="2" key="1">
    <citation type="submission" date="2021-06" db="EMBL/GenBank/DDBJ databases">
        <authorList>
            <person name="Kallberg Y."/>
            <person name="Tangrot J."/>
            <person name="Rosling A."/>
        </authorList>
    </citation>
    <scope>NUCLEOTIDE SEQUENCE</scope>
    <source>
        <strain evidence="2">UK204</strain>
    </source>
</reference>
<protein>
    <submittedName>
        <fullName evidence="2">9778_t:CDS:1</fullName>
    </submittedName>
</protein>
<name>A0A9N9IHS6_9GLOM</name>
<evidence type="ECO:0000313" key="2">
    <source>
        <dbReference type="EMBL" id="CAG8736821.1"/>
    </source>
</evidence>
<evidence type="ECO:0000313" key="3">
    <source>
        <dbReference type="Proteomes" id="UP000789570"/>
    </source>
</evidence>
<dbReference type="Proteomes" id="UP000789570">
    <property type="component" value="Unassembled WGS sequence"/>
</dbReference>
<feature type="compositionally biased region" description="Basic and acidic residues" evidence="1">
    <location>
        <begin position="53"/>
        <end position="68"/>
    </location>
</feature>
<dbReference type="OrthoDB" id="2346878at2759"/>
<evidence type="ECO:0000256" key="1">
    <source>
        <dbReference type="SAM" id="MobiDB-lite"/>
    </source>
</evidence>
<organism evidence="2 3">
    <name type="scientific">Funneliformis caledonium</name>
    <dbReference type="NCBI Taxonomy" id="1117310"/>
    <lineage>
        <taxon>Eukaryota</taxon>
        <taxon>Fungi</taxon>
        <taxon>Fungi incertae sedis</taxon>
        <taxon>Mucoromycota</taxon>
        <taxon>Glomeromycotina</taxon>
        <taxon>Glomeromycetes</taxon>
        <taxon>Glomerales</taxon>
        <taxon>Glomeraceae</taxon>
        <taxon>Funneliformis</taxon>
    </lineage>
</organism>
<feature type="non-terminal residue" evidence="2">
    <location>
        <position position="1"/>
    </location>
</feature>
<keyword evidence="3" id="KW-1185">Reference proteome</keyword>
<feature type="region of interest" description="Disordered" evidence="1">
    <location>
        <begin position="29"/>
        <end position="68"/>
    </location>
</feature>
<comment type="caution">
    <text evidence="2">The sequence shown here is derived from an EMBL/GenBank/DDBJ whole genome shotgun (WGS) entry which is preliminary data.</text>
</comment>